<feature type="transmembrane region" description="Helical" evidence="1">
    <location>
        <begin position="363"/>
        <end position="385"/>
    </location>
</feature>
<dbReference type="KEGG" id="tva:4753933"/>
<keyword evidence="4" id="KW-1185">Reference proteome</keyword>
<feature type="signal peptide" evidence="2">
    <location>
        <begin position="1"/>
        <end position="16"/>
    </location>
</feature>
<accession>A2FG04</accession>
<gene>
    <name evidence="3" type="ORF">TVAG_270540</name>
</gene>
<dbReference type="InParanoid" id="A2FG04"/>
<sequence>MLILIALFGLISVVSAFTRLTYTSEFLKIAHKTIKVLISLLNTNKDFTLIHLKLFNSLKLNTVTIQYAQVLERFSVNQIETGINIFDTTFMSCQASNDPNNANGGGIYVNSLHIPYSTLTMRHVCFHNCHAAGSGGCTYVLVNILLQSYVLAKNSYALSNQAFSLYSTFGSINYTTACECGIQPSKYEVQNTVGIGGGFSSFNLNNISNNKFDGPSCIINIYCQDGFNASECIFSKNEGISGISCDNINRKIFIFDSYIYQNHFQNGTTICSKCPTIFDRCWIEVYEDEIVDHNTEELVMFLSCIFNAKEEEVGKFIKSSQLINCKFNSHNLPVIFYIPRKCWDRIDDAKPAQKVNKIKLRHYLLSFFAFVTGACIVSIVQFILVNKRAKERRIRVFRQVV</sequence>
<keyword evidence="1" id="KW-0812">Transmembrane</keyword>
<evidence type="ECO:0000256" key="1">
    <source>
        <dbReference type="SAM" id="Phobius"/>
    </source>
</evidence>
<feature type="chain" id="PRO_5002643689" description="Transmembrane protein" evidence="2">
    <location>
        <begin position="17"/>
        <end position="401"/>
    </location>
</feature>
<reference evidence="3" key="1">
    <citation type="submission" date="2006-10" db="EMBL/GenBank/DDBJ databases">
        <authorList>
            <person name="Amadeo P."/>
            <person name="Zhao Q."/>
            <person name="Wortman J."/>
            <person name="Fraser-Liggett C."/>
            <person name="Carlton J."/>
        </authorList>
    </citation>
    <scope>NUCLEOTIDE SEQUENCE</scope>
    <source>
        <strain evidence="3">G3</strain>
    </source>
</reference>
<name>A2FG04_TRIV3</name>
<evidence type="ECO:0000313" key="3">
    <source>
        <dbReference type="EMBL" id="EAX96166.1"/>
    </source>
</evidence>
<dbReference type="VEuPathDB" id="TrichDB:TVAGG3_0781780"/>
<reference evidence="3" key="2">
    <citation type="journal article" date="2007" name="Science">
        <title>Draft genome sequence of the sexually transmitted pathogen Trichomonas vaginalis.</title>
        <authorList>
            <person name="Carlton J.M."/>
            <person name="Hirt R.P."/>
            <person name="Silva J.C."/>
            <person name="Delcher A.L."/>
            <person name="Schatz M."/>
            <person name="Zhao Q."/>
            <person name="Wortman J.R."/>
            <person name="Bidwell S.L."/>
            <person name="Alsmark U.C.M."/>
            <person name="Besteiro S."/>
            <person name="Sicheritz-Ponten T."/>
            <person name="Noel C.J."/>
            <person name="Dacks J.B."/>
            <person name="Foster P.G."/>
            <person name="Simillion C."/>
            <person name="Van de Peer Y."/>
            <person name="Miranda-Saavedra D."/>
            <person name="Barton G.J."/>
            <person name="Westrop G.D."/>
            <person name="Mueller S."/>
            <person name="Dessi D."/>
            <person name="Fiori P.L."/>
            <person name="Ren Q."/>
            <person name="Paulsen I."/>
            <person name="Zhang H."/>
            <person name="Bastida-Corcuera F.D."/>
            <person name="Simoes-Barbosa A."/>
            <person name="Brown M.T."/>
            <person name="Hayes R.D."/>
            <person name="Mukherjee M."/>
            <person name="Okumura C.Y."/>
            <person name="Schneider R."/>
            <person name="Smith A.J."/>
            <person name="Vanacova S."/>
            <person name="Villalvazo M."/>
            <person name="Haas B.J."/>
            <person name="Pertea M."/>
            <person name="Feldblyum T.V."/>
            <person name="Utterback T.R."/>
            <person name="Shu C.L."/>
            <person name="Osoegawa K."/>
            <person name="de Jong P.J."/>
            <person name="Hrdy I."/>
            <person name="Horvathova L."/>
            <person name="Zubacova Z."/>
            <person name="Dolezal P."/>
            <person name="Malik S.B."/>
            <person name="Logsdon J.M. Jr."/>
            <person name="Henze K."/>
            <person name="Gupta A."/>
            <person name="Wang C.C."/>
            <person name="Dunne R.L."/>
            <person name="Upcroft J.A."/>
            <person name="Upcroft P."/>
            <person name="White O."/>
            <person name="Salzberg S.L."/>
            <person name="Tang P."/>
            <person name="Chiu C.-H."/>
            <person name="Lee Y.-S."/>
            <person name="Embley T.M."/>
            <person name="Coombs G.H."/>
            <person name="Mottram J.C."/>
            <person name="Tachezy J."/>
            <person name="Fraser-Liggett C.M."/>
            <person name="Johnson P.J."/>
        </authorList>
    </citation>
    <scope>NUCLEOTIDE SEQUENCE [LARGE SCALE GENOMIC DNA]</scope>
    <source>
        <strain evidence="3">G3</strain>
    </source>
</reference>
<dbReference type="AlphaFoldDB" id="A2FG04"/>
<keyword evidence="1" id="KW-1133">Transmembrane helix</keyword>
<evidence type="ECO:0008006" key="5">
    <source>
        <dbReference type="Google" id="ProtNLM"/>
    </source>
</evidence>
<protein>
    <recommendedName>
        <fullName evidence="5">Transmembrane protein</fullName>
    </recommendedName>
</protein>
<keyword evidence="2" id="KW-0732">Signal</keyword>
<evidence type="ECO:0000313" key="4">
    <source>
        <dbReference type="Proteomes" id="UP000001542"/>
    </source>
</evidence>
<dbReference type="Proteomes" id="UP000001542">
    <property type="component" value="Unassembled WGS sequence"/>
</dbReference>
<dbReference type="RefSeq" id="XP_001309096.1">
    <property type="nucleotide sequence ID" value="XM_001309095.1"/>
</dbReference>
<dbReference type="VEuPathDB" id="TrichDB:TVAG_270540"/>
<keyword evidence="1" id="KW-0472">Membrane</keyword>
<proteinExistence type="predicted"/>
<organism evidence="3 4">
    <name type="scientific">Trichomonas vaginalis (strain ATCC PRA-98 / G3)</name>
    <dbReference type="NCBI Taxonomy" id="412133"/>
    <lineage>
        <taxon>Eukaryota</taxon>
        <taxon>Metamonada</taxon>
        <taxon>Parabasalia</taxon>
        <taxon>Trichomonadida</taxon>
        <taxon>Trichomonadidae</taxon>
        <taxon>Trichomonas</taxon>
    </lineage>
</organism>
<evidence type="ECO:0000256" key="2">
    <source>
        <dbReference type="SAM" id="SignalP"/>
    </source>
</evidence>
<dbReference type="EMBL" id="DS113771">
    <property type="protein sequence ID" value="EAX96166.1"/>
    <property type="molecule type" value="Genomic_DNA"/>
</dbReference>